<keyword evidence="4" id="KW-1185">Reference proteome</keyword>
<feature type="non-terminal residue" evidence="3">
    <location>
        <position position="128"/>
    </location>
</feature>
<organism evidence="3 4">
    <name type="scientific">Ophiocordyceps polyrhachis-furcata BCC 54312</name>
    <dbReference type="NCBI Taxonomy" id="1330021"/>
    <lineage>
        <taxon>Eukaryota</taxon>
        <taxon>Fungi</taxon>
        <taxon>Dikarya</taxon>
        <taxon>Ascomycota</taxon>
        <taxon>Pezizomycotina</taxon>
        <taxon>Sordariomycetes</taxon>
        <taxon>Hypocreomycetidae</taxon>
        <taxon>Hypocreales</taxon>
        <taxon>Ophiocordycipitaceae</taxon>
        <taxon>Ophiocordyceps</taxon>
    </lineage>
</organism>
<evidence type="ECO:0000313" key="3">
    <source>
        <dbReference type="EMBL" id="RCI16615.1"/>
    </source>
</evidence>
<protein>
    <submittedName>
        <fullName evidence="3">Uncharacterized protein</fullName>
    </submittedName>
</protein>
<keyword evidence="2" id="KW-0812">Transmembrane</keyword>
<keyword evidence="2" id="KW-0472">Membrane</keyword>
<sequence>MQARQLTTHASSSLFSTSGVWSVYNTSFVQTLFGQFRLRHHLSRSLVPFKHPSELRRMRFTTYDYAVTLIIIISILDIIPIVHLMPSPNSPKSSPMVPVIRPARESSPPSPSLTPLRVSLATLRCPSC</sequence>
<proteinExistence type="predicted"/>
<evidence type="ECO:0000313" key="4">
    <source>
        <dbReference type="Proteomes" id="UP000253664"/>
    </source>
</evidence>
<feature type="region of interest" description="Disordered" evidence="1">
    <location>
        <begin position="90"/>
        <end position="113"/>
    </location>
</feature>
<reference evidence="3 4" key="1">
    <citation type="journal article" date="2015" name="BMC Genomics">
        <title>Insights from the genome of Ophiocordyceps polyrhachis-furcata to pathogenicity and host specificity in insect fungi.</title>
        <authorList>
            <person name="Wichadakul D."/>
            <person name="Kobmoo N."/>
            <person name="Ingsriswang S."/>
            <person name="Tangphatsornruang S."/>
            <person name="Chantasingh D."/>
            <person name="Luangsa-ard J.J."/>
            <person name="Eurwilaichitr L."/>
        </authorList>
    </citation>
    <scope>NUCLEOTIDE SEQUENCE [LARGE SCALE GENOMIC DNA]</scope>
    <source>
        <strain evidence="3 4">BCC 54312</strain>
    </source>
</reference>
<dbReference type="AlphaFoldDB" id="A0A367LQ86"/>
<gene>
    <name evidence="3" type="ORF">L249_2905</name>
</gene>
<name>A0A367LQ86_9HYPO</name>
<dbReference type="Proteomes" id="UP000253664">
    <property type="component" value="Unassembled WGS sequence"/>
</dbReference>
<comment type="caution">
    <text evidence="3">The sequence shown here is derived from an EMBL/GenBank/DDBJ whole genome shotgun (WGS) entry which is preliminary data.</text>
</comment>
<keyword evidence="2" id="KW-1133">Transmembrane helix</keyword>
<dbReference type="EMBL" id="LKCN02000001">
    <property type="protein sequence ID" value="RCI16615.1"/>
    <property type="molecule type" value="Genomic_DNA"/>
</dbReference>
<accession>A0A367LQ86</accession>
<feature type="transmembrane region" description="Helical" evidence="2">
    <location>
        <begin position="65"/>
        <end position="85"/>
    </location>
</feature>
<evidence type="ECO:0000256" key="1">
    <source>
        <dbReference type="SAM" id="MobiDB-lite"/>
    </source>
</evidence>
<evidence type="ECO:0000256" key="2">
    <source>
        <dbReference type="SAM" id="Phobius"/>
    </source>
</evidence>